<feature type="region of interest" description="Disordered" evidence="1">
    <location>
        <begin position="278"/>
        <end position="298"/>
    </location>
</feature>
<accession>A0A6P7MUB7</accession>
<gene>
    <name evidence="4 5" type="primary">rassf9</name>
</gene>
<proteinExistence type="predicted"/>
<dbReference type="CTD" id="9182"/>
<feature type="compositionally biased region" description="Polar residues" evidence="1">
    <location>
        <begin position="378"/>
        <end position="389"/>
    </location>
</feature>
<feature type="domain" description="Ras-associating" evidence="2">
    <location>
        <begin position="24"/>
        <end position="118"/>
    </location>
</feature>
<evidence type="ECO:0000313" key="4">
    <source>
        <dbReference type="RefSeq" id="XP_029010532.1"/>
    </source>
</evidence>
<dbReference type="PROSITE" id="PS50200">
    <property type="entry name" value="RA"/>
    <property type="match status" value="1"/>
</dbReference>
<dbReference type="GeneTree" id="ENSGT00950000182839"/>
<protein>
    <submittedName>
        <fullName evidence="4 5">Ras association domain-containing protein 9</fullName>
    </submittedName>
</protein>
<evidence type="ECO:0000313" key="3">
    <source>
        <dbReference type="Proteomes" id="UP000515150"/>
    </source>
</evidence>
<dbReference type="InterPro" id="IPR033593">
    <property type="entry name" value="N-RASSF"/>
</dbReference>
<dbReference type="KEGG" id="bspl:114857836"/>
<dbReference type="GO" id="GO:0007165">
    <property type="term" value="P:signal transduction"/>
    <property type="evidence" value="ECO:0007669"/>
    <property type="project" value="InterPro"/>
</dbReference>
<dbReference type="OrthoDB" id="10034447at2759"/>
<organism evidence="3 4">
    <name type="scientific">Betta splendens</name>
    <name type="common">Siamese fighting fish</name>
    <dbReference type="NCBI Taxonomy" id="158456"/>
    <lineage>
        <taxon>Eukaryota</taxon>
        <taxon>Metazoa</taxon>
        <taxon>Chordata</taxon>
        <taxon>Craniata</taxon>
        <taxon>Vertebrata</taxon>
        <taxon>Euteleostomi</taxon>
        <taxon>Actinopterygii</taxon>
        <taxon>Neopterygii</taxon>
        <taxon>Teleostei</taxon>
        <taxon>Neoteleostei</taxon>
        <taxon>Acanthomorphata</taxon>
        <taxon>Anabantaria</taxon>
        <taxon>Anabantiformes</taxon>
        <taxon>Anabantoidei</taxon>
        <taxon>Osphronemidae</taxon>
        <taxon>Betta</taxon>
    </lineage>
</organism>
<dbReference type="AlphaFoldDB" id="A0A6P7MUB7"/>
<dbReference type="PANTHER" id="PTHR15286">
    <property type="entry name" value="RAS-ASSOCIATING DOMAIN CONTAINING PROTEIN"/>
    <property type="match status" value="1"/>
</dbReference>
<feature type="compositionally biased region" description="Pro residues" evidence="1">
    <location>
        <begin position="416"/>
        <end position="425"/>
    </location>
</feature>
<sequence>MAPFGKGFLKARLKNRTKDAQPVAGKEIQVTVCNEEKVVCGVTKHTTCADMIQALLEDHRSVPESKRLLHGEPKDFCLVERWKGFERALPPLTRILRLWYAWGDQRPFIQFILVKTSDVVPQTTKKAAKSKGARPKRWEHGYSQYPQSLPVEKQKRIVKKAFRKLEKLHKESQLCPGAEEVDRMVKLILHQDHTIREQIQRMREMDFEIERFELQMQREAESGGLPGQACGPSLDEEQLQEYLLTSSGVQQLELQVLMHQELILQLSRDIDAELRRAVASPSPGPDSEQEGAAAASWAASEADESFCSAELEKLQDELKSSLFTGVSLHTQAAEVDKQLKYYDNTLVSLDQEVWDLAAELGSLQVEESPEEVPGPAVQSETTSASQKTAPSDVTDTDSDTGISSTHSQDSLSPCLDFPPPLDTDV</sequence>
<dbReference type="SMART" id="SM00314">
    <property type="entry name" value="RA"/>
    <property type="match status" value="1"/>
</dbReference>
<dbReference type="Proteomes" id="UP000515150">
    <property type="component" value="Chromosome 6"/>
</dbReference>
<evidence type="ECO:0000313" key="5">
    <source>
        <dbReference type="RefSeq" id="XP_029010533.1"/>
    </source>
</evidence>
<keyword evidence="3" id="KW-1185">Reference proteome</keyword>
<dbReference type="RefSeq" id="XP_029010532.1">
    <property type="nucleotide sequence ID" value="XM_029154699.2"/>
</dbReference>
<dbReference type="InterPro" id="IPR000159">
    <property type="entry name" value="RA_dom"/>
</dbReference>
<feature type="region of interest" description="Disordered" evidence="1">
    <location>
        <begin position="365"/>
        <end position="425"/>
    </location>
</feature>
<dbReference type="SUPFAM" id="SSF54236">
    <property type="entry name" value="Ubiquitin-like"/>
    <property type="match status" value="1"/>
</dbReference>
<dbReference type="GeneID" id="114857836"/>
<reference evidence="4 5" key="1">
    <citation type="submission" date="2025-04" db="UniProtKB">
        <authorList>
            <consortium name="RefSeq"/>
        </authorList>
    </citation>
    <scope>IDENTIFICATION</scope>
</reference>
<dbReference type="PANTHER" id="PTHR15286:SF10">
    <property type="entry name" value="RAS ASSOCIATION DOMAIN-CONTAINING PROTEIN 9"/>
    <property type="match status" value="1"/>
</dbReference>
<dbReference type="InterPro" id="IPR029071">
    <property type="entry name" value="Ubiquitin-like_domsf"/>
</dbReference>
<dbReference type="RefSeq" id="XP_029010533.1">
    <property type="nucleotide sequence ID" value="XM_029154700.3"/>
</dbReference>
<dbReference type="Gene3D" id="3.10.20.90">
    <property type="entry name" value="Phosphatidylinositol 3-kinase Catalytic Subunit, Chain A, domain 1"/>
    <property type="match status" value="1"/>
</dbReference>
<name>A0A6P7MUB7_BETSP</name>
<evidence type="ECO:0000259" key="2">
    <source>
        <dbReference type="PROSITE" id="PS50200"/>
    </source>
</evidence>
<evidence type="ECO:0000256" key="1">
    <source>
        <dbReference type="SAM" id="MobiDB-lite"/>
    </source>
</evidence>